<dbReference type="EMBL" id="AOCG01000009">
    <property type="protein sequence ID" value="EUJ18633.1"/>
    <property type="molecule type" value="Genomic_DNA"/>
</dbReference>
<reference evidence="2 3" key="1">
    <citation type="journal article" date="2014" name="Int. J. Syst. Evol. Microbiol.">
        <title>Listeria floridensis sp. nov., Listeria aquatica sp. nov., Listeria cornellensis sp. nov., Listeria riparia sp. nov. and Listeria grandensis sp. nov., from agricultural and natural environments.</title>
        <authorList>
            <person name="den Bakker H.C."/>
            <person name="Warchocki S."/>
            <person name="Wright E.M."/>
            <person name="Allred A.F."/>
            <person name="Ahlstrom C."/>
            <person name="Manuel C.S."/>
            <person name="Stasiewicz M.J."/>
            <person name="Burrell A."/>
            <person name="Roof S."/>
            <person name="Strawn L."/>
            <person name="Fortes E.D."/>
            <person name="Nightingale K.K."/>
            <person name="Kephart D."/>
            <person name="Wiedmann M."/>
        </authorList>
    </citation>
    <scope>NUCLEOTIDE SEQUENCE [LARGE SCALE GENOMIC DNA]</scope>
    <source>
        <strain evidence="2 3">FSL S10-1188</strain>
    </source>
</reference>
<dbReference type="OrthoDB" id="9939360at2"/>
<protein>
    <recommendedName>
        <fullName evidence="4">Flagellar FliJ protein</fullName>
    </recommendedName>
</protein>
<organism evidence="2 3">
    <name type="scientific">Listeria aquatica FSL S10-1188</name>
    <dbReference type="NCBI Taxonomy" id="1265818"/>
    <lineage>
        <taxon>Bacteria</taxon>
        <taxon>Bacillati</taxon>
        <taxon>Bacillota</taxon>
        <taxon>Bacilli</taxon>
        <taxon>Bacillales</taxon>
        <taxon>Listeriaceae</taxon>
        <taxon>Listeria</taxon>
    </lineage>
</organism>
<gene>
    <name evidence="2" type="ORF">MAQA_08612</name>
</gene>
<sequence>MNFSSQRRLEEMEQEYISTHKKQEEILEEIHFQNREFEKGLDDLADRFRYVASHYDFEQIPPMRQGYSILSKAHEEGSCLVRKQARELEEEIEQTTREYNMEKNRYEEEYSRAKKEGERS</sequence>
<feature type="region of interest" description="Disordered" evidence="1">
    <location>
        <begin position="95"/>
        <end position="120"/>
    </location>
</feature>
<dbReference type="PATRIC" id="fig|1265818.5.peg.1734"/>
<name>W7BFU8_9LIST</name>
<evidence type="ECO:0000313" key="3">
    <source>
        <dbReference type="Proteomes" id="UP000019246"/>
    </source>
</evidence>
<dbReference type="STRING" id="1265818.MAQA_08612"/>
<comment type="caution">
    <text evidence="2">The sequence shown here is derived from an EMBL/GenBank/DDBJ whole genome shotgun (WGS) entry which is preliminary data.</text>
</comment>
<proteinExistence type="predicted"/>
<keyword evidence="3" id="KW-1185">Reference proteome</keyword>
<evidence type="ECO:0000256" key="1">
    <source>
        <dbReference type="SAM" id="MobiDB-lite"/>
    </source>
</evidence>
<evidence type="ECO:0008006" key="4">
    <source>
        <dbReference type="Google" id="ProtNLM"/>
    </source>
</evidence>
<dbReference type="RefSeq" id="WP_036072622.1">
    <property type="nucleotide sequence ID" value="NZ_AOCG01000009.1"/>
</dbReference>
<dbReference type="AlphaFoldDB" id="W7BFU8"/>
<dbReference type="Proteomes" id="UP000019246">
    <property type="component" value="Unassembled WGS sequence"/>
</dbReference>
<accession>W7BFU8</accession>
<evidence type="ECO:0000313" key="2">
    <source>
        <dbReference type="EMBL" id="EUJ18633.1"/>
    </source>
</evidence>